<organism evidence="5 6">
    <name type="scientific">Bombilactobacillus mellis</name>
    <dbReference type="NCBI Taxonomy" id="1218508"/>
    <lineage>
        <taxon>Bacteria</taxon>
        <taxon>Bacillati</taxon>
        <taxon>Bacillota</taxon>
        <taxon>Bacilli</taxon>
        <taxon>Lactobacillales</taxon>
        <taxon>Lactobacillaceae</taxon>
        <taxon>Bombilactobacillus</taxon>
    </lineage>
</organism>
<reference evidence="5 6" key="1">
    <citation type="submission" date="2014-12" db="EMBL/GenBank/DDBJ databases">
        <title>Comparative genomics of the lactic acid bacteria isolated from the honey bee gut.</title>
        <authorList>
            <person name="Ellegaard K.M."/>
            <person name="Tamarit D."/>
            <person name="Javelind E."/>
            <person name="Olofsson T."/>
            <person name="Andersson S.G."/>
            <person name="Vasquez A."/>
        </authorList>
    </citation>
    <scope>NUCLEOTIDE SEQUENCE [LARGE SCALE GENOMIC DNA]</scope>
    <source>
        <strain evidence="5 6">Hon2</strain>
    </source>
</reference>
<feature type="binding site" evidence="4">
    <location>
        <position position="82"/>
    </location>
    <ligand>
        <name>S-adenosyl-L-methionine</name>
        <dbReference type="ChEBI" id="CHEBI:59789"/>
    </ligand>
</feature>
<dbReference type="EMBL" id="JXBZ01000010">
    <property type="protein sequence ID" value="KJY48225.1"/>
    <property type="molecule type" value="Genomic_DNA"/>
</dbReference>
<dbReference type="PROSITE" id="PS51608">
    <property type="entry name" value="SAM_MT_UBIE"/>
    <property type="match status" value="1"/>
</dbReference>
<proteinExistence type="inferred from homology"/>
<dbReference type="CDD" id="cd02440">
    <property type="entry name" value="AdoMet_MTases"/>
    <property type="match status" value="1"/>
</dbReference>
<dbReference type="HAMAP" id="MF_01813">
    <property type="entry name" value="MenG_UbiE_methyltr"/>
    <property type="match status" value="1"/>
</dbReference>
<dbReference type="Proteomes" id="UP000033695">
    <property type="component" value="Unassembled WGS sequence"/>
</dbReference>
<evidence type="ECO:0000256" key="1">
    <source>
        <dbReference type="ARBA" id="ARBA00022603"/>
    </source>
</evidence>
<dbReference type="EC" id="2.1.1.163" evidence="4"/>
<keyword evidence="4" id="KW-0474">Menaquinone biosynthesis</keyword>
<protein>
    <recommendedName>
        <fullName evidence="4">Demethylmenaquinone methyltransferase</fullName>
        <ecNumber evidence="4">2.1.1.163</ecNumber>
    </recommendedName>
</protein>
<comment type="catalytic activity">
    <reaction evidence="4">
        <text>a 2-demethylmenaquinol + S-adenosyl-L-methionine = a menaquinol + S-adenosyl-L-homocysteine + H(+)</text>
        <dbReference type="Rhea" id="RHEA:42640"/>
        <dbReference type="Rhea" id="RHEA-COMP:9539"/>
        <dbReference type="Rhea" id="RHEA-COMP:9563"/>
        <dbReference type="ChEBI" id="CHEBI:15378"/>
        <dbReference type="ChEBI" id="CHEBI:18151"/>
        <dbReference type="ChEBI" id="CHEBI:55437"/>
        <dbReference type="ChEBI" id="CHEBI:57856"/>
        <dbReference type="ChEBI" id="CHEBI:59789"/>
        <dbReference type="EC" id="2.1.1.163"/>
    </reaction>
</comment>
<comment type="pathway">
    <text evidence="4">Quinol/quinone metabolism; menaquinone biosynthesis; menaquinol from 1,4-dihydroxy-2-naphthoate: step 2/2.</text>
</comment>
<comment type="function">
    <text evidence="4">Methyltransferase required for the conversion of demethylmenaquinol (DMKH2) to menaquinol (MKH2).</text>
</comment>
<dbReference type="Pfam" id="PF01209">
    <property type="entry name" value="Ubie_methyltran"/>
    <property type="match status" value="1"/>
</dbReference>
<dbReference type="NCBIfam" id="TIGR01934">
    <property type="entry name" value="MenG_MenH_UbiE"/>
    <property type="match status" value="1"/>
</dbReference>
<evidence type="ECO:0000256" key="2">
    <source>
        <dbReference type="ARBA" id="ARBA00022679"/>
    </source>
</evidence>
<dbReference type="SUPFAM" id="SSF53335">
    <property type="entry name" value="S-adenosyl-L-methionine-dependent methyltransferases"/>
    <property type="match status" value="1"/>
</dbReference>
<feature type="binding site" evidence="4">
    <location>
        <begin position="110"/>
        <end position="111"/>
    </location>
    <ligand>
        <name>S-adenosyl-L-methionine</name>
        <dbReference type="ChEBI" id="CHEBI:59789"/>
    </ligand>
</feature>
<dbReference type="Gene3D" id="3.40.50.150">
    <property type="entry name" value="Vaccinia Virus protein VP39"/>
    <property type="match status" value="1"/>
</dbReference>
<keyword evidence="2 4" id="KW-0808">Transferase</keyword>
<evidence type="ECO:0000313" key="5">
    <source>
        <dbReference type="EMBL" id="KJY48225.1"/>
    </source>
</evidence>
<dbReference type="PROSITE" id="PS01183">
    <property type="entry name" value="UBIE_1"/>
    <property type="match status" value="1"/>
</dbReference>
<dbReference type="PANTHER" id="PTHR43591:SF24">
    <property type="entry name" value="2-METHOXY-6-POLYPRENYL-1,4-BENZOQUINOL METHYLASE, MITOCHONDRIAL"/>
    <property type="match status" value="1"/>
</dbReference>
<evidence type="ECO:0000256" key="3">
    <source>
        <dbReference type="ARBA" id="ARBA00022691"/>
    </source>
</evidence>
<dbReference type="InterPro" id="IPR004033">
    <property type="entry name" value="UbiE/COQ5_MeTrFase"/>
</dbReference>
<evidence type="ECO:0000256" key="4">
    <source>
        <dbReference type="HAMAP-Rule" id="MF_01813"/>
    </source>
</evidence>
<comment type="similarity">
    <text evidence="4">Belongs to the class I-like SAM-binding methyltransferase superfamily. MenG/UbiE family.</text>
</comment>
<dbReference type="GO" id="GO:0032259">
    <property type="term" value="P:methylation"/>
    <property type="evidence" value="ECO:0007669"/>
    <property type="project" value="UniProtKB-KW"/>
</dbReference>
<comment type="caution">
    <text evidence="4">Lacks conserved residue(s) required for the propagation of feature annotation.</text>
</comment>
<comment type="caution">
    <text evidence="5">The sequence shown here is derived from an EMBL/GenBank/DDBJ whole genome shotgun (WGS) entry which is preliminary data.</text>
</comment>
<dbReference type="InterPro" id="IPR023576">
    <property type="entry name" value="UbiE/COQ5_MeTrFase_CS"/>
</dbReference>
<dbReference type="PANTHER" id="PTHR43591">
    <property type="entry name" value="METHYLTRANSFERASE"/>
    <property type="match status" value="1"/>
</dbReference>
<sequence length="236" mass="26854">MVKTNQHSEKEVQQLFSRIAPQYDSLNNVISLGLQKTWRQKLWRRLSVRDDFHCLDLCCGTGDLTIQAAQQLGPKGLVVGLDFNQEMLNIAQQKIQQAAVNVPVKLQYADVMSLPFTEQSFDVITIGFGLRNVPDAERVLRESYRVLKPGGQFACLEMSQPSTAVIKIFWQLYLKIFPRLAQICGGNYRDYQYLQTTTQSFLSAPQLLQLLQKVGFQHCNYTQLTWGAAALHLGRK</sequence>
<keyword evidence="1 4" id="KW-0489">Methyltransferase</keyword>
<dbReference type="NCBIfam" id="NF001244">
    <property type="entry name" value="PRK00216.1-5"/>
    <property type="match status" value="1"/>
</dbReference>
<dbReference type="GO" id="GO:0043770">
    <property type="term" value="F:demethylmenaquinone methyltransferase activity"/>
    <property type="evidence" value="ECO:0007669"/>
    <property type="project" value="UniProtKB-UniRule"/>
</dbReference>
<accession>A0A0F4KP85</accession>
<dbReference type="OrthoDB" id="9808140at2"/>
<dbReference type="InterPro" id="IPR029063">
    <property type="entry name" value="SAM-dependent_MTases_sf"/>
</dbReference>
<dbReference type="UniPathway" id="UPA00079">
    <property type="reaction ID" value="UER00169"/>
</dbReference>
<dbReference type="PROSITE" id="PS01184">
    <property type="entry name" value="UBIE_2"/>
    <property type="match status" value="1"/>
</dbReference>
<keyword evidence="6" id="KW-1185">Reference proteome</keyword>
<feature type="binding site" evidence="4">
    <location>
        <position position="61"/>
    </location>
    <ligand>
        <name>S-adenosyl-L-methionine</name>
        <dbReference type="ChEBI" id="CHEBI:59789"/>
    </ligand>
</feature>
<dbReference type="HOGENOM" id="CLU_037990_0_0_9"/>
<dbReference type="PATRIC" id="fig|1218508.4.peg.1564"/>
<dbReference type="STRING" id="1218508.JG29_15710"/>
<dbReference type="GO" id="GO:0009234">
    <property type="term" value="P:menaquinone biosynthetic process"/>
    <property type="evidence" value="ECO:0007669"/>
    <property type="project" value="UniProtKB-UniRule"/>
</dbReference>
<dbReference type="AlphaFoldDB" id="A0A0F4KP85"/>
<name>A0A0F4KP85_9LACO</name>
<evidence type="ECO:0000313" key="6">
    <source>
        <dbReference type="Proteomes" id="UP000033695"/>
    </source>
</evidence>
<gene>
    <name evidence="5" type="primary">ubiE</name>
    <name evidence="4" type="synonym">menG</name>
    <name evidence="5" type="ORF">JG29_15710</name>
</gene>
<keyword evidence="3 4" id="KW-0949">S-adenosyl-L-methionine</keyword>
<dbReference type="RefSeq" id="WP_045923389.1">
    <property type="nucleotide sequence ID" value="NZ_JBHTHW010000004.1"/>
</dbReference>